<comment type="caution">
    <text evidence="6">The sequence shown here is derived from an EMBL/GenBank/DDBJ whole genome shotgun (WGS) entry which is preliminary data.</text>
</comment>
<dbReference type="PANTHER" id="PTHR11040:SF205">
    <property type="entry name" value="ZINC TRANSPORTER ZUPT"/>
    <property type="match status" value="1"/>
</dbReference>
<keyword evidence="3 5" id="KW-1133">Transmembrane helix</keyword>
<dbReference type="InterPro" id="IPR003689">
    <property type="entry name" value="ZIP"/>
</dbReference>
<dbReference type="PANTHER" id="PTHR11040">
    <property type="entry name" value="ZINC/IRON TRANSPORTER"/>
    <property type="match status" value="1"/>
</dbReference>
<organism evidence="6 7">
    <name type="scientific">Intestinicryptomonas porci</name>
    <dbReference type="NCBI Taxonomy" id="2926320"/>
    <lineage>
        <taxon>Bacteria</taxon>
        <taxon>Pseudomonadati</taxon>
        <taxon>Verrucomicrobiota</taxon>
        <taxon>Opitutia</taxon>
        <taxon>Opitutales</taxon>
        <taxon>Intestinicryptomonaceae</taxon>
        <taxon>Intestinicryptomonas</taxon>
    </lineage>
</organism>
<keyword evidence="7" id="KW-1185">Reference proteome</keyword>
<evidence type="ECO:0000256" key="2">
    <source>
        <dbReference type="ARBA" id="ARBA00022692"/>
    </source>
</evidence>
<accession>A0ABU4WGE3</accession>
<feature type="transmembrane region" description="Helical" evidence="5">
    <location>
        <begin position="36"/>
        <end position="53"/>
    </location>
</feature>
<proteinExistence type="predicted"/>
<evidence type="ECO:0000256" key="5">
    <source>
        <dbReference type="SAM" id="Phobius"/>
    </source>
</evidence>
<evidence type="ECO:0000313" key="6">
    <source>
        <dbReference type="EMBL" id="MDX8415284.1"/>
    </source>
</evidence>
<evidence type="ECO:0000256" key="4">
    <source>
        <dbReference type="ARBA" id="ARBA00023136"/>
    </source>
</evidence>
<feature type="transmembrane region" description="Helical" evidence="5">
    <location>
        <begin position="6"/>
        <end position="29"/>
    </location>
</feature>
<sequence>MQTNIIIALALATLAGSATILGGFLTFFIKRNSFKLLSFGLSFSAGVMLYVSFMEILPEAKASIQSNTDFSTANIAATSAFFVGIILSAFIDKFFPEHISGNEVESNPGKENSQTCVCNRKHFKGKNIKKVGIFTAIALTIHNFPEGLSVFISGVENISLGASIAVAIALHNIPEGISVALPIYMSGASKKKAMLYTAISALAEPFGALCGLMVLKFFMTDFTLGVLLAFTAGIMVYLSIDELLPTAKEYEDSHESVFGVISGMMLMAVSLSLF</sequence>
<name>A0ABU4WGE3_9BACT</name>
<comment type="subcellular location">
    <subcellularLocation>
        <location evidence="1">Membrane</location>
        <topology evidence="1">Multi-pass membrane protein</topology>
    </subcellularLocation>
</comment>
<feature type="transmembrane region" description="Helical" evidence="5">
    <location>
        <begin position="73"/>
        <end position="91"/>
    </location>
</feature>
<protein>
    <submittedName>
        <fullName evidence="6">Zinc transporter ZupT</fullName>
    </submittedName>
</protein>
<feature type="transmembrane region" description="Helical" evidence="5">
    <location>
        <begin position="224"/>
        <end position="244"/>
    </location>
</feature>
<reference evidence="6 7" key="1">
    <citation type="submission" date="2022-03" db="EMBL/GenBank/DDBJ databases">
        <title>Novel taxa within the pig intestine.</title>
        <authorList>
            <person name="Wylensek D."/>
            <person name="Bishof K."/>
            <person name="Afrizal A."/>
            <person name="Clavel T."/>
        </authorList>
    </citation>
    <scope>NUCLEOTIDE SEQUENCE [LARGE SCALE GENOMIC DNA]</scope>
    <source>
        <strain evidence="6 7">CLA-KB-P66</strain>
    </source>
</reference>
<evidence type="ECO:0000256" key="1">
    <source>
        <dbReference type="ARBA" id="ARBA00004141"/>
    </source>
</evidence>
<keyword evidence="4 5" id="KW-0472">Membrane</keyword>
<evidence type="ECO:0000256" key="3">
    <source>
        <dbReference type="ARBA" id="ARBA00022989"/>
    </source>
</evidence>
<dbReference type="NCBIfam" id="NF003243">
    <property type="entry name" value="PRK04201.1"/>
    <property type="match status" value="1"/>
</dbReference>
<feature type="transmembrane region" description="Helical" evidence="5">
    <location>
        <begin position="131"/>
        <end position="152"/>
    </location>
</feature>
<evidence type="ECO:0000313" key="7">
    <source>
        <dbReference type="Proteomes" id="UP001275932"/>
    </source>
</evidence>
<dbReference type="Proteomes" id="UP001275932">
    <property type="component" value="Unassembled WGS sequence"/>
</dbReference>
<dbReference type="EMBL" id="JALBUT010000003">
    <property type="protein sequence ID" value="MDX8415284.1"/>
    <property type="molecule type" value="Genomic_DNA"/>
</dbReference>
<feature type="transmembrane region" description="Helical" evidence="5">
    <location>
        <begin position="193"/>
        <end position="218"/>
    </location>
</feature>
<gene>
    <name evidence="6" type="primary">zupT</name>
    <name evidence="6" type="ORF">MOX91_03705</name>
</gene>
<feature type="transmembrane region" description="Helical" evidence="5">
    <location>
        <begin position="256"/>
        <end position="273"/>
    </location>
</feature>
<dbReference type="RefSeq" id="WP_370396732.1">
    <property type="nucleotide sequence ID" value="NZ_JALBUT010000003.1"/>
</dbReference>
<dbReference type="Pfam" id="PF02535">
    <property type="entry name" value="Zip"/>
    <property type="match status" value="1"/>
</dbReference>
<keyword evidence="2 5" id="KW-0812">Transmembrane</keyword>